<comment type="caution">
    <text evidence="13">The sequence shown here is derived from an EMBL/GenBank/DDBJ whole genome shotgun (WGS) entry which is preliminary data.</text>
</comment>
<evidence type="ECO:0000256" key="1">
    <source>
        <dbReference type="ARBA" id="ARBA00004167"/>
    </source>
</evidence>
<evidence type="ECO:0000256" key="9">
    <source>
        <dbReference type="SAM" id="MobiDB-lite"/>
    </source>
</evidence>
<feature type="chain" id="PRO_5047437079" description="Endoplasmic reticulum membrane protein complex subunit 7" evidence="11">
    <location>
        <begin position="21"/>
        <end position="215"/>
    </location>
</feature>
<dbReference type="Pfam" id="PF09430">
    <property type="entry name" value="EMC7_beta-sandw"/>
    <property type="match status" value="1"/>
</dbReference>
<keyword evidence="5 10" id="KW-1133">Transmembrane helix</keyword>
<dbReference type="SUPFAM" id="SSF49452">
    <property type="entry name" value="Starch-binding domain-like"/>
    <property type="match status" value="1"/>
</dbReference>
<evidence type="ECO:0000256" key="7">
    <source>
        <dbReference type="ARBA" id="ARBA00044526"/>
    </source>
</evidence>
<name>A0ABP0FGM4_CLALP</name>
<feature type="signal peptide" evidence="11">
    <location>
        <begin position="1"/>
        <end position="20"/>
    </location>
</feature>
<evidence type="ECO:0000313" key="13">
    <source>
        <dbReference type="EMBL" id="CAK8677467.1"/>
    </source>
</evidence>
<reference evidence="13 14" key="1">
    <citation type="submission" date="2024-02" db="EMBL/GenBank/DDBJ databases">
        <authorList>
            <person name="Daric V."/>
            <person name="Darras S."/>
        </authorList>
    </citation>
    <scope>NUCLEOTIDE SEQUENCE [LARGE SCALE GENOMIC DNA]</scope>
</reference>
<evidence type="ECO:0000313" key="14">
    <source>
        <dbReference type="Proteomes" id="UP001642483"/>
    </source>
</evidence>
<comment type="similarity">
    <text evidence="2">Belongs to the EMC7 family.</text>
</comment>
<evidence type="ECO:0000256" key="10">
    <source>
        <dbReference type="SAM" id="Phobius"/>
    </source>
</evidence>
<feature type="compositionally biased region" description="Polar residues" evidence="9">
    <location>
        <begin position="191"/>
        <end position="207"/>
    </location>
</feature>
<dbReference type="InterPro" id="IPR039163">
    <property type="entry name" value="EMC7"/>
</dbReference>
<keyword evidence="14" id="KW-1185">Reference proteome</keyword>
<evidence type="ECO:0000256" key="11">
    <source>
        <dbReference type="SAM" id="SignalP"/>
    </source>
</evidence>
<keyword evidence="6 10" id="KW-0472">Membrane</keyword>
<sequence>MDWRLLCILYIAYFADVSFCLSKVEGKVYLPADQHLADTRVILDDGEYRGFIKVDGSFVVHNVPTGSYVLEVLSPTYLFEPIRIDVSAKGNIRARRLNNLKPSVVAQVRYPLEMKAVALAKYFQAREKFSIFDMLKNPMVLMMVLPLLVFAVLPKLVNTSDPEVRKEMEESMKMFNQNSSMPDAAEFMSNLFGSGSNKPKAVTSSKSGKSKAKRN</sequence>
<feature type="transmembrane region" description="Helical" evidence="10">
    <location>
        <begin position="139"/>
        <end position="157"/>
    </location>
</feature>
<dbReference type="PANTHER" id="PTHR13605">
    <property type="entry name" value="ER MEMBRANE PROTEIN COMPLEX SUBUNIT 7"/>
    <property type="match status" value="1"/>
</dbReference>
<gene>
    <name evidence="13" type="ORF">CVLEPA_LOCUS6846</name>
</gene>
<feature type="domain" description="ER membrane protein complex subunit 7 beta-sandwich" evidence="12">
    <location>
        <begin position="34"/>
        <end position="142"/>
    </location>
</feature>
<evidence type="ECO:0000256" key="3">
    <source>
        <dbReference type="ARBA" id="ARBA00022692"/>
    </source>
</evidence>
<keyword evidence="4 11" id="KW-0732">Signal</keyword>
<evidence type="ECO:0000256" key="6">
    <source>
        <dbReference type="ARBA" id="ARBA00023136"/>
    </source>
</evidence>
<dbReference type="InterPro" id="IPR013784">
    <property type="entry name" value="Carb-bd-like_fold"/>
</dbReference>
<evidence type="ECO:0000256" key="4">
    <source>
        <dbReference type="ARBA" id="ARBA00022729"/>
    </source>
</evidence>
<dbReference type="PANTHER" id="PTHR13605:SF4">
    <property type="entry name" value="ER MEMBRANE PROTEIN COMPLEX SUBUNIT 7"/>
    <property type="match status" value="1"/>
</dbReference>
<evidence type="ECO:0000259" key="12">
    <source>
        <dbReference type="Pfam" id="PF09430"/>
    </source>
</evidence>
<keyword evidence="3 10" id="KW-0812">Transmembrane</keyword>
<organism evidence="13 14">
    <name type="scientific">Clavelina lepadiformis</name>
    <name type="common">Light-bulb sea squirt</name>
    <name type="synonym">Ascidia lepadiformis</name>
    <dbReference type="NCBI Taxonomy" id="159417"/>
    <lineage>
        <taxon>Eukaryota</taxon>
        <taxon>Metazoa</taxon>
        <taxon>Chordata</taxon>
        <taxon>Tunicata</taxon>
        <taxon>Ascidiacea</taxon>
        <taxon>Aplousobranchia</taxon>
        <taxon>Clavelinidae</taxon>
        <taxon>Clavelina</taxon>
    </lineage>
</organism>
<dbReference type="Proteomes" id="UP001642483">
    <property type="component" value="Unassembled WGS sequence"/>
</dbReference>
<protein>
    <recommendedName>
        <fullName evidence="7">Endoplasmic reticulum membrane protein complex subunit 7</fullName>
    </recommendedName>
    <alternativeName>
        <fullName evidence="8">ER membrane protein complex subunit 7</fullName>
    </alternativeName>
</protein>
<comment type="subcellular location">
    <subcellularLocation>
        <location evidence="1">Membrane</location>
        <topology evidence="1">Single-pass membrane protein</topology>
    </subcellularLocation>
</comment>
<dbReference type="EMBL" id="CAWYQH010000046">
    <property type="protein sequence ID" value="CAK8677467.1"/>
    <property type="molecule type" value="Genomic_DNA"/>
</dbReference>
<evidence type="ECO:0000256" key="5">
    <source>
        <dbReference type="ARBA" id="ARBA00022989"/>
    </source>
</evidence>
<proteinExistence type="inferred from homology"/>
<evidence type="ECO:0000256" key="2">
    <source>
        <dbReference type="ARBA" id="ARBA00008880"/>
    </source>
</evidence>
<accession>A0ABP0FGM4</accession>
<evidence type="ECO:0000256" key="8">
    <source>
        <dbReference type="ARBA" id="ARBA00044558"/>
    </source>
</evidence>
<feature type="region of interest" description="Disordered" evidence="9">
    <location>
        <begin position="190"/>
        <end position="215"/>
    </location>
</feature>
<dbReference type="InterPro" id="IPR019008">
    <property type="entry name" value="Beta_sandwich_EMC7"/>
</dbReference>